<dbReference type="Proteomes" id="UP000265520">
    <property type="component" value="Unassembled WGS sequence"/>
</dbReference>
<dbReference type="EMBL" id="LXQA010456986">
    <property type="protein sequence ID" value="MCI53048.1"/>
    <property type="molecule type" value="Genomic_DNA"/>
</dbReference>
<sequence length="96" mass="10665">EGDESNPLKEAQTIETLPTQESKEEHTLPTPTADLVFEQDIVQEPSAKESGPQIEDLQPSNMNDQGMAQVQPTLEITQIEAEKDTTQHLDVEHSIN</sequence>
<feature type="region of interest" description="Disordered" evidence="1">
    <location>
        <begin position="1"/>
        <end position="32"/>
    </location>
</feature>
<accession>A0A392SW11</accession>
<evidence type="ECO:0000313" key="2">
    <source>
        <dbReference type="EMBL" id="MCI53048.1"/>
    </source>
</evidence>
<reference evidence="2 3" key="1">
    <citation type="journal article" date="2018" name="Front. Plant Sci.">
        <title>Red Clover (Trifolium pratense) and Zigzag Clover (T. medium) - A Picture of Genomic Similarities and Differences.</title>
        <authorList>
            <person name="Dluhosova J."/>
            <person name="Istvanek J."/>
            <person name="Nedelnik J."/>
            <person name="Repkova J."/>
        </authorList>
    </citation>
    <scope>NUCLEOTIDE SEQUENCE [LARGE SCALE GENOMIC DNA]</scope>
    <source>
        <strain evidence="3">cv. 10/8</strain>
        <tissue evidence="2">Leaf</tissue>
    </source>
</reference>
<feature type="region of interest" description="Disordered" evidence="1">
    <location>
        <begin position="45"/>
        <end position="71"/>
    </location>
</feature>
<feature type="non-terminal residue" evidence="2">
    <location>
        <position position="1"/>
    </location>
</feature>
<dbReference type="AlphaFoldDB" id="A0A392SW11"/>
<evidence type="ECO:0000313" key="3">
    <source>
        <dbReference type="Proteomes" id="UP000265520"/>
    </source>
</evidence>
<organism evidence="2 3">
    <name type="scientific">Trifolium medium</name>
    <dbReference type="NCBI Taxonomy" id="97028"/>
    <lineage>
        <taxon>Eukaryota</taxon>
        <taxon>Viridiplantae</taxon>
        <taxon>Streptophyta</taxon>
        <taxon>Embryophyta</taxon>
        <taxon>Tracheophyta</taxon>
        <taxon>Spermatophyta</taxon>
        <taxon>Magnoliopsida</taxon>
        <taxon>eudicotyledons</taxon>
        <taxon>Gunneridae</taxon>
        <taxon>Pentapetalae</taxon>
        <taxon>rosids</taxon>
        <taxon>fabids</taxon>
        <taxon>Fabales</taxon>
        <taxon>Fabaceae</taxon>
        <taxon>Papilionoideae</taxon>
        <taxon>50 kb inversion clade</taxon>
        <taxon>NPAAA clade</taxon>
        <taxon>Hologalegina</taxon>
        <taxon>IRL clade</taxon>
        <taxon>Trifolieae</taxon>
        <taxon>Trifolium</taxon>
    </lineage>
</organism>
<name>A0A392SW11_9FABA</name>
<proteinExistence type="predicted"/>
<evidence type="ECO:0000256" key="1">
    <source>
        <dbReference type="SAM" id="MobiDB-lite"/>
    </source>
</evidence>
<protein>
    <submittedName>
        <fullName evidence="2">Uncharacterized protein</fullName>
    </submittedName>
</protein>
<comment type="caution">
    <text evidence="2">The sequence shown here is derived from an EMBL/GenBank/DDBJ whole genome shotgun (WGS) entry which is preliminary data.</text>
</comment>
<feature type="non-terminal residue" evidence="2">
    <location>
        <position position="96"/>
    </location>
</feature>
<feature type="compositionally biased region" description="Polar residues" evidence="1">
    <location>
        <begin position="58"/>
        <end position="71"/>
    </location>
</feature>
<keyword evidence="3" id="KW-1185">Reference proteome</keyword>